<name>A0A5B7IWP5_PORTR</name>
<keyword evidence="3" id="KW-1185">Reference proteome</keyword>
<organism evidence="2 3">
    <name type="scientific">Portunus trituberculatus</name>
    <name type="common">Swimming crab</name>
    <name type="synonym">Neptunus trituberculatus</name>
    <dbReference type="NCBI Taxonomy" id="210409"/>
    <lineage>
        <taxon>Eukaryota</taxon>
        <taxon>Metazoa</taxon>
        <taxon>Ecdysozoa</taxon>
        <taxon>Arthropoda</taxon>
        <taxon>Crustacea</taxon>
        <taxon>Multicrustacea</taxon>
        <taxon>Malacostraca</taxon>
        <taxon>Eumalacostraca</taxon>
        <taxon>Eucarida</taxon>
        <taxon>Decapoda</taxon>
        <taxon>Pleocyemata</taxon>
        <taxon>Brachyura</taxon>
        <taxon>Eubrachyura</taxon>
        <taxon>Portunoidea</taxon>
        <taxon>Portunidae</taxon>
        <taxon>Portuninae</taxon>
        <taxon>Portunus</taxon>
    </lineage>
</organism>
<dbReference type="AlphaFoldDB" id="A0A5B7IWP5"/>
<feature type="compositionally biased region" description="Polar residues" evidence="1">
    <location>
        <begin position="47"/>
        <end position="60"/>
    </location>
</feature>
<evidence type="ECO:0000256" key="1">
    <source>
        <dbReference type="SAM" id="MobiDB-lite"/>
    </source>
</evidence>
<protein>
    <submittedName>
        <fullName evidence="2">Uncharacterized protein</fullName>
    </submittedName>
</protein>
<feature type="compositionally biased region" description="Basic residues" evidence="1">
    <location>
        <begin position="29"/>
        <end position="42"/>
    </location>
</feature>
<sequence length="60" mass="6724">MECGRGGVFEYVRVIKVIRNCIREEGQPRAKKKKKESYKKAHLSAGSPKTSKSAKTVSQN</sequence>
<comment type="caution">
    <text evidence="2">The sequence shown here is derived from an EMBL/GenBank/DDBJ whole genome shotgun (WGS) entry which is preliminary data.</text>
</comment>
<dbReference type="Proteomes" id="UP000324222">
    <property type="component" value="Unassembled WGS sequence"/>
</dbReference>
<feature type="region of interest" description="Disordered" evidence="1">
    <location>
        <begin position="26"/>
        <end position="60"/>
    </location>
</feature>
<reference evidence="2 3" key="1">
    <citation type="submission" date="2019-05" db="EMBL/GenBank/DDBJ databases">
        <title>Another draft genome of Portunus trituberculatus and its Hox gene families provides insights of decapod evolution.</title>
        <authorList>
            <person name="Jeong J.-H."/>
            <person name="Song I."/>
            <person name="Kim S."/>
            <person name="Choi T."/>
            <person name="Kim D."/>
            <person name="Ryu S."/>
            <person name="Kim W."/>
        </authorList>
    </citation>
    <scope>NUCLEOTIDE SEQUENCE [LARGE SCALE GENOMIC DNA]</scope>
    <source>
        <tissue evidence="2">Muscle</tissue>
    </source>
</reference>
<gene>
    <name evidence="2" type="ORF">E2C01_081569</name>
</gene>
<accession>A0A5B7IWP5</accession>
<dbReference type="EMBL" id="VSRR010072331">
    <property type="protein sequence ID" value="MPC86733.1"/>
    <property type="molecule type" value="Genomic_DNA"/>
</dbReference>
<evidence type="ECO:0000313" key="2">
    <source>
        <dbReference type="EMBL" id="MPC86733.1"/>
    </source>
</evidence>
<proteinExistence type="predicted"/>
<evidence type="ECO:0000313" key="3">
    <source>
        <dbReference type="Proteomes" id="UP000324222"/>
    </source>
</evidence>